<evidence type="ECO:0000313" key="2">
    <source>
        <dbReference type="EMBL" id="KAJ5270924.1"/>
    </source>
</evidence>
<sequence>MRSAIIENPEFSFMASRRKIPFRLRLRISPRTAIEGFVLKRSILSGTVKIRTLWYVRRFLLSRAQDIGRQSQVLHIPIHFGAKETLVCWKVLVDFVRQRKAKSLDAYLSSTPHVRAALQPELISVASGSASFGGPTHACRPPEPQSNSSAVSRPPTSPAAKESDPRRRGSWTTELNPTKGAARTSRDDEEDQALEDEL</sequence>
<gene>
    <name evidence="2" type="ORF">N7505_006682</name>
</gene>
<organism evidence="2 3">
    <name type="scientific">Penicillium chrysogenum</name>
    <name type="common">Penicillium notatum</name>
    <dbReference type="NCBI Taxonomy" id="5076"/>
    <lineage>
        <taxon>Eukaryota</taxon>
        <taxon>Fungi</taxon>
        <taxon>Dikarya</taxon>
        <taxon>Ascomycota</taxon>
        <taxon>Pezizomycotina</taxon>
        <taxon>Eurotiomycetes</taxon>
        <taxon>Eurotiomycetidae</taxon>
        <taxon>Eurotiales</taxon>
        <taxon>Aspergillaceae</taxon>
        <taxon>Penicillium</taxon>
        <taxon>Penicillium chrysogenum species complex</taxon>
    </lineage>
</organism>
<protein>
    <submittedName>
        <fullName evidence="2">Uncharacterized protein</fullName>
    </submittedName>
</protein>
<dbReference type="Proteomes" id="UP001220256">
    <property type="component" value="Unassembled WGS sequence"/>
</dbReference>
<proteinExistence type="predicted"/>
<name>A0ABQ8WLN0_PENCH</name>
<comment type="caution">
    <text evidence="2">The sequence shown here is derived from an EMBL/GenBank/DDBJ whole genome shotgun (WGS) entry which is preliminary data.</text>
</comment>
<evidence type="ECO:0000313" key="3">
    <source>
        <dbReference type="Proteomes" id="UP001220256"/>
    </source>
</evidence>
<keyword evidence="3" id="KW-1185">Reference proteome</keyword>
<dbReference type="EMBL" id="JAPVEB010000003">
    <property type="protein sequence ID" value="KAJ5270924.1"/>
    <property type="molecule type" value="Genomic_DNA"/>
</dbReference>
<reference evidence="2 3" key="1">
    <citation type="journal article" date="2023" name="IMA Fungus">
        <title>Comparative genomic study of the Penicillium genus elucidates a diverse pangenome and 15 lateral gene transfer events.</title>
        <authorList>
            <person name="Petersen C."/>
            <person name="Sorensen T."/>
            <person name="Nielsen M.R."/>
            <person name="Sondergaard T.E."/>
            <person name="Sorensen J.L."/>
            <person name="Fitzpatrick D.A."/>
            <person name="Frisvad J.C."/>
            <person name="Nielsen K.L."/>
        </authorList>
    </citation>
    <scope>NUCLEOTIDE SEQUENCE [LARGE SCALE GENOMIC DNA]</scope>
    <source>
        <strain evidence="2 3">IBT 3361</strain>
    </source>
</reference>
<feature type="region of interest" description="Disordered" evidence="1">
    <location>
        <begin position="133"/>
        <end position="198"/>
    </location>
</feature>
<evidence type="ECO:0000256" key="1">
    <source>
        <dbReference type="SAM" id="MobiDB-lite"/>
    </source>
</evidence>
<feature type="compositionally biased region" description="Acidic residues" evidence="1">
    <location>
        <begin position="187"/>
        <end position="198"/>
    </location>
</feature>
<accession>A0ABQ8WLN0</accession>